<feature type="region of interest" description="Disordered" evidence="7">
    <location>
        <begin position="681"/>
        <end position="705"/>
    </location>
</feature>
<dbReference type="Proteomes" id="UP001211065">
    <property type="component" value="Unassembled WGS sequence"/>
</dbReference>
<dbReference type="EMBL" id="JADGJW010000069">
    <property type="protein sequence ID" value="KAJ3225165.1"/>
    <property type="molecule type" value="Genomic_DNA"/>
</dbReference>
<dbReference type="InterPro" id="IPR007949">
    <property type="entry name" value="SDA1_MD"/>
</dbReference>
<feature type="domain" description="SDA1 C-terminal" evidence="10">
    <location>
        <begin position="699"/>
        <end position="745"/>
    </location>
</feature>
<dbReference type="InterPro" id="IPR012977">
    <property type="entry name" value="SDA1_N"/>
</dbReference>
<dbReference type="AlphaFoldDB" id="A0AAD5Y0N0"/>
<dbReference type="Pfam" id="PF21638">
    <property type="entry name" value="SDA1_C"/>
    <property type="match status" value="1"/>
</dbReference>
<feature type="region of interest" description="Disordered" evidence="7">
    <location>
        <begin position="500"/>
        <end position="591"/>
    </location>
</feature>
<dbReference type="Pfam" id="PF08158">
    <property type="entry name" value="SDA1_HEAT"/>
    <property type="match status" value="1"/>
</dbReference>
<evidence type="ECO:0000259" key="9">
    <source>
        <dbReference type="Pfam" id="PF08158"/>
    </source>
</evidence>
<dbReference type="Pfam" id="PF05285">
    <property type="entry name" value="SDA1_dom"/>
    <property type="match status" value="1"/>
</dbReference>
<feature type="region of interest" description="Disordered" evidence="7">
    <location>
        <begin position="718"/>
        <end position="747"/>
    </location>
</feature>
<evidence type="ECO:0000256" key="1">
    <source>
        <dbReference type="ARBA" id="ARBA00005783"/>
    </source>
</evidence>
<keyword evidence="5 6" id="KW-0539">Nucleus</keyword>
<keyword evidence="12" id="KW-1185">Reference proteome</keyword>
<organism evidence="11 12">
    <name type="scientific">Clydaea vesicula</name>
    <dbReference type="NCBI Taxonomy" id="447962"/>
    <lineage>
        <taxon>Eukaryota</taxon>
        <taxon>Fungi</taxon>
        <taxon>Fungi incertae sedis</taxon>
        <taxon>Chytridiomycota</taxon>
        <taxon>Chytridiomycota incertae sedis</taxon>
        <taxon>Chytridiomycetes</taxon>
        <taxon>Lobulomycetales</taxon>
        <taxon>Lobulomycetaceae</taxon>
        <taxon>Clydaea</taxon>
    </lineage>
</organism>
<evidence type="ECO:0000259" key="10">
    <source>
        <dbReference type="Pfam" id="PF21638"/>
    </source>
</evidence>
<keyword evidence="4 6" id="KW-0653">Protein transport</keyword>
<sequence>MWLKQVTKSERNVNLALNLPQLQNLMKRDPSSYIEEFNQQWRNFKAQLDLFNLKPQEKDQDDFGNLVMFLAHISLCYKKETESLPQLLVDLLENHYKVLQPELRRSLVQALILLRNKDLIQTEKLLSLFFTLFRCQDKMLRALLHSHIVTDIKNMNAKAKNNKLNKTFQNFMYTMLKDTNEIAARKSLEVMIELYKKNIWNDSKTVNVIAEACFSENIKVVAIAVHFFLGTNDEEKVEEEDDSVDVNQIKHALSINKKTKSKRNKIEKVLAATKRREKKNTKAEIFNFSALHLLNDPQTFADKLFSRLKQTKNSIQHKFELKLQILNLITRLIGIHKLIIFGVYEFVISYIKPAQRDVTMILAYTAQASHELIPPEILTPVIQAIADNFIWSNCSAEVICAGMNSLREICIRCPLAMPEELLQSLISDYKHHKEKGVITAARGLLGLFREINPEMLKKKDRGKSASINIKTIKAPQFGEVKVFETVEGLEELIQKKNEEEFQWVDDEGKESDESSEDGWEEIEDNLENEDLKQVEGWEGWEVASDDESDIEEEWIEQTEENTVIEDNVSNSSDIKENVPSGKQQPPKSNLNRSMVYEKILTAKDFKRLKQMKMQKEILRKSGKKEVDISMIDLDDTDDSDIESNAEGDVEINDKVEPSSLLGTLKRKRNYEERLESIKMGREGREKYGSKKNKLEKVTSKTNKEKSKVKNNMMMVHKRSVKGKAKRSLRDKQKTLRAHIDKQKRKGM</sequence>
<evidence type="ECO:0000256" key="7">
    <source>
        <dbReference type="SAM" id="MobiDB-lite"/>
    </source>
</evidence>
<evidence type="ECO:0000256" key="3">
    <source>
        <dbReference type="ARBA" id="ARBA00022517"/>
    </source>
</evidence>
<evidence type="ECO:0000256" key="4">
    <source>
        <dbReference type="ARBA" id="ARBA00022927"/>
    </source>
</evidence>
<feature type="domain" description="SDA1 N-terminal" evidence="9">
    <location>
        <begin position="69"/>
        <end position="433"/>
    </location>
</feature>
<dbReference type="InterPro" id="IPR016024">
    <property type="entry name" value="ARM-type_fold"/>
</dbReference>
<keyword evidence="3 6" id="KW-0690">Ribosome biogenesis</keyword>
<dbReference type="PANTHER" id="PTHR12730:SF0">
    <property type="entry name" value="PROTEIN SDA1 HOMOLOG"/>
    <property type="match status" value="1"/>
</dbReference>
<feature type="compositionally biased region" description="Acidic residues" evidence="7">
    <location>
        <begin position="500"/>
        <end position="528"/>
    </location>
</feature>
<dbReference type="SUPFAM" id="SSF48371">
    <property type="entry name" value="ARM repeat"/>
    <property type="match status" value="1"/>
</dbReference>
<dbReference type="PANTHER" id="PTHR12730">
    <property type="entry name" value="HSDA/SDA1-RELATED"/>
    <property type="match status" value="1"/>
</dbReference>
<comment type="caution">
    <text evidence="11">The sequence shown here is derived from an EMBL/GenBank/DDBJ whole genome shotgun (WGS) entry which is preliminary data.</text>
</comment>
<evidence type="ECO:0000256" key="2">
    <source>
        <dbReference type="ARBA" id="ARBA00022448"/>
    </source>
</evidence>
<gene>
    <name evidence="11" type="primary">SDAD1</name>
    <name evidence="11" type="ORF">HK099_007248</name>
</gene>
<evidence type="ECO:0000256" key="5">
    <source>
        <dbReference type="ARBA" id="ARBA00023242"/>
    </source>
</evidence>
<keyword evidence="2 6" id="KW-0813">Transport</keyword>
<feature type="compositionally biased region" description="Basic and acidic residues" evidence="7">
    <location>
        <begin position="727"/>
        <end position="740"/>
    </location>
</feature>
<dbReference type="GO" id="GO:0015031">
    <property type="term" value="P:protein transport"/>
    <property type="evidence" value="ECO:0007669"/>
    <property type="project" value="UniProtKB-KW"/>
</dbReference>
<evidence type="ECO:0000313" key="12">
    <source>
        <dbReference type="Proteomes" id="UP001211065"/>
    </source>
</evidence>
<feature type="compositionally biased region" description="Polar residues" evidence="7">
    <location>
        <begin position="580"/>
        <end position="591"/>
    </location>
</feature>
<proteinExistence type="inferred from homology"/>
<dbReference type="GO" id="GO:0005730">
    <property type="term" value="C:nucleolus"/>
    <property type="evidence" value="ECO:0007669"/>
    <property type="project" value="UniProtKB-SubCell"/>
</dbReference>
<protein>
    <recommendedName>
        <fullName evidence="6">Protein SDA1</fullName>
    </recommendedName>
</protein>
<evidence type="ECO:0000313" key="11">
    <source>
        <dbReference type="EMBL" id="KAJ3225165.1"/>
    </source>
</evidence>
<reference evidence="11" key="1">
    <citation type="submission" date="2020-05" db="EMBL/GenBank/DDBJ databases">
        <title>Phylogenomic resolution of chytrid fungi.</title>
        <authorList>
            <person name="Stajich J.E."/>
            <person name="Amses K."/>
            <person name="Simmons R."/>
            <person name="Seto K."/>
            <person name="Myers J."/>
            <person name="Bonds A."/>
            <person name="Quandt C.A."/>
            <person name="Barry K."/>
            <person name="Liu P."/>
            <person name="Grigoriev I."/>
            <person name="Longcore J.E."/>
            <person name="James T.Y."/>
        </authorList>
    </citation>
    <scope>NUCLEOTIDE SEQUENCE</scope>
    <source>
        <strain evidence="11">JEL0476</strain>
    </source>
</reference>
<dbReference type="GO" id="GO:0000055">
    <property type="term" value="P:ribosomal large subunit export from nucleus"/>
    <property type="evidence" value="ECO:0007669"/>
    <property type="project" value="UniProtKB-UniRule"/>
</dbReference>
<accession>A0AAD5Y0N0</accession>
<evidence type="ECO:0000259" key="8">
    <source>
        <dbReference type="Pfam" id="PF05285"/>
    </source>
</evidence>
<evidence type="ECO:0000256" key="6">
    <source>
        <dbReference type="RuleBase" id="RU365057"/>
    </source>
</evidence>
<dbReference type="InterPro" id="IPR048292">
    <property type="entry name" value="SDA1_C"/>
</dbReference>
<name>A0AAD5Y0N0_9FUNG</name>
<dbReference type="InterPro" id="IPR027312">
    <property type="entry name" value="Sda1"/>
</dbReference>
<comment type="subcellular location">
    <subcellularLocation>
        <location evidence="6">Nucleus</location>
        <location evidence="6">Nucleolus</location>
    </subcellularLocation>
</comment>
<dbReference type="GO" id="GO:0042273">
    <property type="term" value="P:ribosomal large subunit biogenesis"/>
    <property type="evidence" value="ECO:0007669"/>
    <property type="project" value="UniProtKB-UniRule"/>
</dbReference>
<comment type="function">
    <text evidence="6">Required for 60S pre-ribosomal subunits export to the cytoplasm.</text>
</comment>
<comment type="similarity">
    <text evidence="1 6">Belongs to the SDA1 family.</text>
</comment>
<feature type="compositionally biased region" description="Acidic residues" evidence="7">
    <location>
        <begin position="543"/>
        <end position="563"/>
    </location>
</feature>
<feature type="domain" description="SDA1 middle" evidence="8">
    <location>
        <begin position="506"/>
        <end position="680"/>
    </location>
</feature>